<gene>
    <name evidence="1" type="ORF">QAD02_023846</name>
</gene>
<sequence>MKTLSTFIHPTDVKDVPSAAAGQAPQKISAAIPLPQELPATASASEEVTGPVEINDQSHTANDKKLVINDIQSLSLDSGSDSLDTDEGSDTTNEVFYDENESGNPTESKFEQDLRVCAANGITGAKVSELLRILHPLHKEVPLTAKTLLKTEHNLHSLI</sequence>
<organism evidence="1 2">
    <name type="scientific">Eretmocerus hayati</name>
    <dbReference type="NCBI Taxonomy" id="131215"/>
    <lineage>
        <taxon>Eukaryota</taxon>
        <taxon>Metazoa</taxon>
        <taxon>Ecdysozoa</taxon>
        <taxon>Arthropoda</taxon>
        <taxon>Hexapoda</taxon>
        <taxon>Insecta</taxon>
        <taxon>Pterygota</taxon>
        <taxon>Neoptera</taxon>
        <taxon>Endopterygota</taxon>
        <taxon>Hymenoptera</taxon>
        <taxon>Apocrita</taxon>
        <taxon>Proctotrupomorpha</taxon>
        <taxon>Chalcidoidea</taxon>
        <taxon>Aphelinidae</taxon>
        <taxon>Aphelininae</taxon>
        <taxon>Eretmocerus</taxon>
    </lineage>
</organism>
<evidence type="ECO:0000313" key="2">
    <source>
        <dbReference type="Proteomes" id="UP001239111"/>
    </source>
</evidence>
<dbReference type="Proteomes" id="UP001239111">
    <property type="component" value="Chromosome 1"/>
</dbReference>
<accession>A0ACC2PYM8</accession>
<name>A0ACC2PYM8_9HYME</name>
<proteinExistence type="predicted"/>
<protein>
    <submittedName>
        <fullName evidence="1">Uncharacterized protein</fullName>
    </submittedName>
</protein>
<comment type="caution">
    <text evidence="1">The sequence shown here is derived from an EMBL/GenBank/DDBJ whole genome shotgun (WGS) entry which is preliminary data.</text>
</comment>
<dbReference type="EMBL" id="CM056741">
    <property type="protein sequence ID" value="KAJ8688051.1"/>
    <property type="molecule type" value="Genomic_DNA"/>
</dbReference>
<keyword evidence="2" id="KW-1185">Reference proteome</keyword>
<reference evidence="1" key="1">
    <citation type="submission" date="2023-04" db="EMBL/GenBank/DDBJ databases">
        <title>A chromosome-level genome assembly of the parasitoid wasp Eretmocerus hayati.</title>
        <authorList>
            <person name="Zhong Y."/>
            <person name="Liu S."/>
            <person name="Liu Y."/>
        </authorList>
    </citation>
    <scope>NUCLEOTIDE SEQUENCE</scope>
    <source>
        <strain evidence="1">ZJU_SS_LIU_2023</strain>
    </source>
</reference>
<evidence type="ECO:0000313" key="1">
    <source>
        <dbReference type="EMBL" id="KAJ8688051.1"/>
    </source>
</evidence>